<reference evidence="1" key="1">
    <citation type="submission" date="2016-08" db="EMBL/GenBank/DDBJ databases">
        <authorList>
            <person name="Ngugi D.K."/>
            <person name="Miyake S."/>
            <person name="Stingl U."/>
        </authorList>
    </citation>
    <scope>NUCLEOTIDE SEQUENCE</scope>
    <source>
        <strain evidence="1">SCG-D08WGA-EpuloA1</strain>
    </source>
</reference>
<keyword evidence="2" id="KW-1185">Reference proteome</keyword>
<sequence length="448" mass="50358">MENKKSGKPIVAAICSAIIWGSGQAIFAKEYIKGLILFLIQLIFISVELVTGYWVEALMGLVPIFDIRVHGGFFTKGIWGLITLGEVKREDHSVNLMIYGVIAIIILAVILAIAILVIKDAYKTQIEFEKTGKTVKFRDFIKKFMHKSFAYVVLAPMAILFLVVTVMPIVSTVLIAFTNYSKNNLPPANLLEWVGFENFGKLFTVPIWSSTFLGVLSWTVLWATVVTLGAYFFGLLQATLLYNMESKMKKVYQSILILPWAVPSMVILLYLRTILNGQFGQLNTFLKDIGLITQSIPFLTDPIIAKITVIIVAIFIAFPSFMLMMLGVFSSADNSWYEAATIDGANKWQQFRYITFPHIFTATAPLLIMSFSFNFNGFGTIYFLTDGGPVNSNYQFAGHTDILISWIYELTLDQQMFAMASVMSILIFIFVGALSIWNLKRTTSFKNM</sequence>
<protein>
    <submittedName>
        <fullName evidence="1">Sugar ABC transporter permease</fullName>
    </submittedName>
</protein>
<gene>
    <name evidence="1" type="ORF">AN640_04980</name>
</gene>
<name>A0ACC8XIM0_9FIRM</name>
<evidence type="ECO:0000313" key="1">
    <source>
        <dbReference type="EMBL" id="ONI45130.1"/>
    </source>
</evidence>
<comment type="caution">
    <text evidence="1">The sequence shown here is derived from an EMBL/GenBank/DDBJ whole genome shotgun (WGS) entry which is preliminary data.</text>
</comment>
<dbReference type="Proteomes" id="UP000188637">
    <property type="component" value="Unassembled WGS sequence"/>
</dbReference>
<proteinExistence type="predicted"/>
<organism evidence="1 2">
    <name type="scientific">Candidatus Epulonipiscium fishelsonii</name>
    <dbReference type="NCBI Taxonomy" id="77094"/>
    <lineage>
        <taxon>Bacteria</taxon>
        <taxon>Bacillati</taxon>
        <taxon>Bacillota</taxon>
        <taxon>Clostridia</taxon>
        <taxon>Lachnospirales</taxon>
        <taxon>Lachnospiraceae</taxon>
        <taxon>Candidatus Epulonipiscium</taxon>
    </lineage>
</organism>
<dbReference type="EMBL" id="LJHD01000071">
    <property type="protein sequence ID" value="ONI45130.1"/>
    <property type="molecule type" value="Genomic_DNA"/>
</dbReference>
<evidence type="ECO:0000313" key="2">
    <source>
        <dbReference type="Proteomes" id="UP000188637"/>
    </source>
</evidence>
<accession>A0ACC8XIM0</accession>